<proteinExistence type="predicted"/>
<dbReference type="Proteomes" id="UP001066276">
    <property type="component" value="Chromosome 8"/>
</dbReference>
<feature type="compositionally biased region" description="Basic residues" evidence="1">
    <location>
        <begin position="47"/>
        <end position="57"/>
    </location>
</feature>
<evidence type="ECO:0000313" key="2">
    <source>
        <dbReference type="EMBL" id="KAJ1119692.1"/>
    </source>
</evidence>
<reference evidence="2" key="1">
    <citation type="journal article" date="2022" name="bioRxiv">
        <title>Sequencing and chromosome-scale assembly of the giantPleurodeles waltlgenome.</title>
        <authorList>
            <person name="Brown T."/>
            <person name="Elewa A."/>
            <person name="Iarovenko S."/>
            <person name="Subramanian E."/>
            <person name="Araus A.J."/>
            <person name="Petzold A."/>
            <person name="Susuki M."/>
            <person name="Suzuki K.-i.T."/>
            <person name="Hayashi T."/>
            <person name="Toyoda A."/>
            <person name="Oliveira C."/>
            <person name="Osipova E."/>
            <person name="Leigh N.D."/>
            <person name="Simon A."/>
            <person name="Yun M.H."/>
        </authorList>
    </citation>
    <scope>NUCLEOTIDE SEQUENCE</scope>
    <source>
        <strain evidence="2">20211129_DDA</strain>
        <tissue evidence="2">Liver</tissue>
    </source>
</reference>
<keyword evidence="3" id="KW-1185">Reference proteome</keyword>
<evidence type="ECO:0000256" key="1">
    <source>
        <dbReference type="SAM" id="MobiDB-lite"/>
    </source>
</evidence>
<gene>
    <name evidence="2" type="ORF">NDU88_007877</name>
</gene>
<feature type="region of interest" description="Disordered" evidence="1">
    <location>
        <begin position="30"/>
        <end position="58"/>
    </location>
</feature>
<organism evidence="2 3">
    <name type="scientific">Pleurodeles waltl</name>
    <name type="common">Iberian ribbed newt</name>
    <dbReference type="NCBI Taxonomy" id="8319"/>
    <lineage>
        <taxon>Eukaryota</taxon>
        <taxon>Metazoa</taxon>
        <taxon>Chordata</taxon>
        <taxon>Craniata</taxon>
        <taxon>Vertebrata</taxon>
        <taxon>Euteleostomi</taxon>
        <taxon>Amphibia</taxon>
        <taxon>Batrachia</taxon>
        <taxon>Caudata</taxon>
        <taxon>Salamandroidea</taxon>
        <taxon>Salamandridae</taxon>
        <taxon>Pleurodelinae</taxon>
        <taxon>Pleurodeles</taxon>
    </lineage>
</organism>
<dbReference type="AlphaFoldDB" id="A0AAV7NX94"/>
<accession>A0AAV7NX94</accession>
<protein>
    <submittedName>
        <fullName evidence="2">Uncharacterized protein</fullName>
    </submittedName>
</protein>
<evidence type="ECO:0000313" key="3">
    <source>
        <dbReference type="Proteomes" id="UP001066276"/>
    </source>
</evidence>
<name>A0AAV7NX94_PLEWA</name>
<sequence length="298" mass="31880">MCHVPTRGHQCARCSPVDHLRIDYQSRIVSPPGRISAPRVSSNGQRRSGHLKPRPRAHPNYCGVQEGLHTWFPGLQEHPAQVRPAQAIRTEVGPGASFRQLGSARSPRPCSLSALEQFVWDVSSRPHCFDLGLAPPQLTGRMASTGPQGAHSTTVSAPGPLRVTVPLQGCSNCHVLRCMSLCSQASRNTSGPVAAPPQHVHVLPLPHNLRNLQCTGPRLSALHTTGPLQPPASFPAASPCCWACECLRAAQQPGRPARPLLPVFSSTGAQGQWSSPSRLPAPTPVKAHPAVPVCYGWL</sequence>
<dbReference type="EMBL" id="JANPWB010000012">
    <property type="protein sequence ID" value="KAJ1119692.1"/>
    <property type="molecule type" value="Genomic_DNA"/>
</dbReference>
<comment type="caution">
    <text evidence="2">The sequence shown here is derived from an EMBL/GenBank/DDBJ whole genome shotgun (WGS) entry which is preliminary data.</text>
</comment>